<evidence type="ECO:0000256" key="5">
    <source>
        <dbReference type="ARBA" id="ARBA00033751"/>
    </source>
</evidence>
<dbReference type="InterPro" id="IPR029228">
    <property type="entry name" value="Alkyl_sulf_dimr"/>
</dbReference>
<dbReference type="GO" id="GO:0046872">
    <property type="term" value="F:metal ion binding"/>
    <property type="evidence" value="ECO:0007669"/>
    <property type="project" value="UniProtKB-KW"/>
</dbReference>
<dbReference type="InterPro" id="IPR001279">
    <property type="entry name" value="Metallo-B-lactamas"/>
</dbReference>
<reference evidence="11 12" key="1">
    <citation type="submission" date="2018-09" db="EMBL/GenBank/DDBJ databases">
        <title>The draft genome of Acinetobacter spp. strains.</title>
        <authorList>
            <person name="Qin J."/>
            <person name="Feng Y."/>
            <person name="Zong Z."/>
        </authorList>
    </citation>
    <scope>NUCLEOTIDE SEQUENCE [LARGE SCALE GENOMIC DNA]</scope>
    <source>
        <strain evidence="11 12">WCHAc060096</strain>
    </source>
</reference>
<dbReference type="FunFam" id="3.60.15.30:FF:000001">
    <property type="entry name" value="Alkyl/aryl-sulfatase BDS1"/>
    <property type="match status" value="1"/>
</dbReference>
<dbReference type="PANTHER" id="PTHR43223:SF1">
    <property type="entry name" value="ALKYL_ARYL-SULFATASE BDS1"/>
    <property type="match status" value="1"/>
</dbReference>
<evidence type="ECO:0000256" key="9">
    <source>
        <dbReference type="SAM" id="SignalP"/>
    </source>
</evidence>
<dbReference type="Pfam" id="PF14864">
    <property type="entry name" value="Alkyl_sulf_C"/>
    <property type="match status" value="1"/>
</dbReference>
<dbReference type="Gene3D" id="3.60.15.30">
    <property type="entry name" value="Metallo-beta-lactamase domain"/>
    <property type="match status" value="1"/>
</dbReference>
<dbReference type="InterPro" id="IPR036866">
    <property type="entry name" value="RibonucZ/Hydroxyglut_hydro"/>
</dbReference>
<feature type="chain" id="PRO_5017267901" description="Linear primary-alkylsulfatase" evidence="9">
    <location>
        <begin position="27"/>
        <end position="656"/>
    </location>
</feature>
<dbReference type="InterPro" id="IPR044097">
    <property type="entry name" value="Bds1/SdsA1_MBL-fold"/>
</dbReference>
<keyword evidence="2" id="KW-0479">Metal-binding</keyword>
<evidence type="ECO:0000256" key="8">
    <source>
        <dbReference type="ARBA" id="ARBA00075789"/>
    </source>
</evidence>
<dbReference type="Gene3D" id="3.30.1050.10">
    <property type="entry name" value="SCP2 sterol-binding domain"/>
    <property type="match status" value="1"/>
</dbReference>
<dbReference type="PANTHER" id="PTHR43223">
    <property type="entry name" value="ALKYL/ARYL-SULFATASE"/>
    <property type="match status" value="1"/>
</dbReference>
<dbReference type="GO" id="GO:0046983">
    <property type="term" value="F:protein dimerization activity"/>
    <property type="evidence" value="ECO:0007669"/>
    <property type="project" value="InterPro"/>
</dbReference>
<evidence type="ECO:0000313" key="12">
    <source>
        <dbReference type="Proteomes" id="UP000269001"/>
    </source>
</evidence>
<proteinExistence type="inferred from homology"/>
<dbReference type="CDD" id="cd07710">
    <property type="entry name" value="arylsulfatase_Sdsa1-like_MBL-fold"/>
    <property type="match status" value="1"/>
</dbReference>
<comment type="caution">
    <text evidence="11">The sequence shown here is derived from an EMBL/GenBank/DDBJ whole genome shotgun (WGS) entry which is preliminary data.</text>
</comment>
<keyword evidence="4" id="KW-0862">Zinc</keyword>
<dbReference type="InterPro" id="IPR038536">
    <property type="entry name" value="Alkyl/aryl-sulf_dimr_sf"/>
</dbReference>
<dbReference type="GO" id="GO:0018909">
    <property type="term" value="P:dodecyl sulfate metabolic process"/>
    <property type="evidence" value="ECO:0007669"/>
    <property type="project" value="InterPro"/>
</dbReference>
<evidence type="ECO:0000256" key="6">
    <source>
        <dbReference type="ARBA" id="ARBA00066568"/>
    </source>
</evidence>
<evidence type="ECO:0000256" key="1">
    <source>
        <dbReference type="ARBA" id="ARBA00001947"/>
    </source>
</evidence>
<dbReference type="EMBL" id="RAXU01000003">
    <property type="protein sequence ID" value="RKG35525.1"/>
    <property type="molecule type" value="Genomic_DNA"/>
</dbReference>
<dbReference type="FunFam" id="1.25.40.880:FF:000001">
    <property type="entry name" value="SDS hydrolase SdsA1"/>
    <property type="match status" value="1"/>
</dbReference>
<gene>
    <name evidence="11" type="ORF">D7V21_04260</name>
</gene>
<dbReference type="InterPro" id="IPR052195">
    <property type="entry name" value="Bact_Alkyl/Aryl-Sulfatase"/>
</dbReference>
<evidence type="ECO:0000256" key="7">
    <source>
        <dbReference type="ARBA" id="ARBA00068034"/>
    </source>
</evidence>
<dbReference type="SUPFAM" id="SSF55718">
    <property type="entry name" value="SCP-like"/>
    <property type="match status" value="1"/>
</dbReference>
<dbReference type="GO" id="GO:0018741">
    <property type="term" value="F:linear primary-alkylsulfatase activity"/>
    <property type="evidence" value="ECO:0007669"/>
    <property type="project" value="UniProtKB-EC"/>
</dbReference>
<evidence type="ECO:0000256" key="2">
    <source>
        <dbReference type="ARBA" id="ARBA00022723"/>
    </source>
</evidence>
<dbReference type="Proteomes" id="UP000269001">
    <property type="component" value="Unassembled WGS sequence"/>
</dbReference>
<dbReference type="EC" id="3.1.6.21" evidence="6"/>
<dbReference type="Pfam" id="PF00753">
    <property type="entry name" value="Lactamase_B"/>
    <property type="match status" value="1"/>
</dbReference>
<keyword evidence="12" id="KW-1185">Reference proteome</keyword>
<dbReference type="SMART" id="SM00849">
    <property type="entry name" value="Lactamase_B"/>
    <property type="match status" value="1"/>
</dbReference>
<keyword evidence="3 11" id="KW-0378">Hydrolase</keyword>
<evidence type="ECO:0000259" key="10">
    <source>
        <dbReference type="SMART" id="SM00849"/>
    </source>
</evidence>
<evidence type="ECO:0000313" key="11">
    <source>
        <dbReference type="EMBL" id="RKG35525.1"/>
    </source>
</evidence>
<dbReference type="Gene3D" id="1.25.40.880">
    <property type="entry name" value="Alkyl sulfatase, dimerisation domain"/>
    <property type="match status" value="1"/>
</dbReference>
<name>A0A3A8ELN5_9GAMM</name>
<comment type="similarity">
    <text evidence="5">Belongs to the metallo-beta-lactamase superfamily. Type III sulfatase family.</text>
</comment>
<comment type="cofactor">
    <cofactor evidence="1">
        <name>Zn(2+)</name>
        <dbReference type="ChEBI" id="CHEBI:29105"/>
    </cofactor>
</comment>
<dbReference type="AlphaFoldDB" id="A0A3A8ELN5"/>
<sequence>MNQSSLNKKLIFTVLMSSMLCTHLYAKPATTTTQQANNAIYNVLPFNDKKDFEDAQRGLLLKPEHLTIKDEKTGKVVWDLESFKQYIKLENPAPPSVNPSLWRNAQLNLQYGLFEVKPGIYQVRGYDLANITFIRGKTGWIVFDVGSVNETAKAAYDLVTEKFGKLPIVAIMYSHPHVDHYGGVKGLITDQDARSGKVKVIAPDGFMEHAISEGVISGNVMSRRAIYMYGALLPRSPEGSVGAGLGLTNPGGTTTIIEPNTLVKKTGEKLNVDGVEMVFQMTPGTEAPAEMNVYLPQFKAMWMAENTTATMHNILTLRGAQVRDALNWSKYINETIELYGNDIDVKFQSHHWPVWGKDQVHDYLEKQRDLYKFIHDQSVYLMNKGYTGEEIAEMIKLPPSLENFWDGRSYYGTLKHNSRAVYQRYVGWYDGNPSSLDVLPPVDAAKKYVEYMGGEQQVIERAKKDFSKGEYRWLAMALKHVVFANPNNVEAKNLLADTYEQLGYQAESGPWRSVYLQGAYELRNGVPNRQLSGTVSPDTIQAMQPDLLFDFWGVRLNAEKAQGKRLAVNFNFPDLKKDYTVSVSNSVLNYSTVPTTKVDATVTLNKTTLNAIQLKQATWQDKIKSGDIKITGNQQALTDLVGLIDEYPFWFNIVTP</sequence>
<dbReference type="InterPro" id="IPR036527">
    <property type="entry name" value="SCP2_sterol-bd_dom_sf"/>
</dbReference>
<accession>A0A3A8ELN5</accession>
<evidence type="ECO:0000256" key="4">
    <source>
        <dbReference type="ARBA" id="ARBA00022833"/>
    </source>
</evidence>
<dbReference type="InterPro" id="IPR029229">
    <property type="entry name" value="Alkyl_sulf_C"/>
</dbReference>
<feature type="signal peptide" evidence="9">
    <location>
        <begin position="1"/>
        <end position="26"/>
    </location>
</feature>
<dbReference type="SUPFAM" id="SSF56281">
    <property type="entry name" value="Metallo-hydrolase/oxidoreductase"/>
    <property type="match status" value="1"/>
</dbReference>
<protein>
    <recommendedName>
        <fullName evidence="7">Linear primary-alkylsulfatase</fullName>
        <ecNumber evidence="6">3.1.6.21</ecNumber>
    </recommendedName>
    <alternativeName>
        <fullName evidence="8">Type III linear primary-alkylsulfatase</fullName>
    </alternativeName>
</protein>
<dbReference type="GO" id="GO:0030288">
    <property type="term" value="C:outer membrane-bounded periplasmic space"/>
    <property type="evidence" value="ECO:0007669"/>
    <property type="project" value="TreeGrafter"/>
</dbReference>
<organism evidence="11 12">
    <name type="scientific">Acinetobacter guerrae</name>
    <dbReference type="NCBI Taxonomy" id="1843371"/>
    <lineage>
        <taxon>Bacteria</taxon>
        <taxon>Pseudomonadati</taxon>
        <taxon>Pseudomonadota</taxon>
        <taxon>Gammaproteobacteria</taxon>
        <taxon>Moraxellales</taxon>
        <taxon>Moraxellaceae</taxon>
        <taxon>Acinetobacter</taxon>
    </lineage>
</organism>
<feature type="domain" description="Metallo-beta-lactamase" evidence="10">
    <location>
        <begin position="128"/>
        <end position="350"/>
    </location>
</feature>
<evidence type="ECO:0000256" key="3">
    <source>
        <dbReference type="ARBA" id="ARBA00022801"/>
    </source>
</evidence>
<keyword evidence="9" id="KW-0732">Signal</keyword>
<dbReference type="Pfam" id="PF14863">
    <property type="entry name" value="Alkyl_sulf_dimr"/>
    <property type="match status" value="1"/>
</dbReference>